<sequence>MADVSHATNSVILIPPSHDMIWFPTQRTVVFSCPPTSPQHPEKGRRDGVNTALKASRRCPGLLPFLPPSSFRSWFHGSYAFDSDSPQKSPLSQTMCR</sequence>
<dbReference type="AlphaFoldDB" id="A0AAN7M6P4"/>
<evidence type="ECO:0000313" key="2">
    <source>
        <dbReference type="Proteomes" id="UP001346149"/>
    </source>
</evidence>
<evidence type="ECO:0000313" key="1">
    <source>
        <dbReference type="EMBL" id="KAK4792623.1"/>
    </source>
</evidence>
<dbReference type="Proteomes" id="UP001346149">
    <property type="component" value="Unassembled WGS sequence"/>
</dbReference>
<organism evidence="1 2">
    <name type="scientific">Trapa natans</name>
    <name type="common">Water chestnut</name>
    <dbReference type="NCBI Taxonomy" id="22666"/>
    <lineage>
        <taxon>Eukaryota</taxon>
        <taxon>Viridiplantae</taxon>
        <taxon>Streptophyta</taxon>
        <taxon>Embryophyta</taxon>
        <taxon>Tracheophyta</taxon>
        <taxon>Spermatophyta</taxon>
        <taxon>Magnoliopsida</taxon>
        <taxon>eudicotyledons</taxon>
        <taxon>Gunneridae</taxon>
        <taxon>Pentapetalae</taxon>
        <taxon>rosids</taxon>
        <taxon>malvids</taxon>
        <taxon>Myrtales</taxon>
        <taxon>Lythraceae</taxon>
        <taxon>Trapa</taxon>
    </lineage>
</organism>
<name>A0AAN7M6P4_TRANT</name>
<proteinExistence type="predicted"/>
<accession>A0AAN7M6P4</accession>
<comment type="caution">
    <text evidence="1">The sequence shown here is derived from an EMBL/GenBank/DDBJ whole genome shotgun (WGS) entry which is preliminary data.</text>
</comment>
<gene>
    <name evidence="1" type="ORF">SAY86_023058</name>
</gene>
<dbReference type="EMBL" id="JAXQNO010000008">
    <property type="protein sequence ID" value="KAK4792623.1"/>
    <property type="molecule type" value="Genomic_DNA"/>
</dbReference>
<protein>
    <submittedName>
        <fullName evidence="1">Uncharacterized protein</fullName>
    </submittedName>
</protein>
<keyword evidence="2" id="KW-1185">Reference proteome</keyword>
<reference evidence="1 2" key="1">
    <citation type="journal article" date="2023" name="Hortic Res">
        <title>Pangenome of water caltrop reveals structural variations and asymmetric subgenome divergence after allopolyploidization.</title>
        <authorList>
            <person name="Zhang X."/>
            <person name="Chen Y."/>
            <person name="Wang L."/>
            <person name="Yuan Y."/>
            <person name="Fang M."/>
            <person name="Shi L."/>
            <person name="Lu R."/>
            <person name="Comes H.P."/>
            <person name="Ma Y."/>
            <person name="Chen Y."/>
            <person name="Huang G."/>
            <person name="Zhou Y."/>
            <person name="Zheng Z."/>
            <person name="Qiu Y."/>
        </authorList>
    </citation>
    <scope>NUCLEOTIDE SEQUENCE [LARGE SCALE GENOMIC DNA]</scope>
    <source>
        <strain evidence="1">F231</strain>
    </source>
</reference>